<protein>
    <submittedName>
        <fullName evidence="1">Uncharacterized protein</fullName>
    </submittedName>
</protein>
<keyword evidence="2" id="KW-1185">Reference proteome</keyword>
<evidence type="ECO:0000313" key="2">
    <source>
        <dbReference type="Proteomes" id="UP000562352"/>
    </source>
</evidence>
<dbReference type="Proteomes" id="UP000562352">
    <property type="component" value="Unassembled WGS sequence"/>
</dbReference>
<dbReference type="RefSeq" id="WP_184937953.1">
    <property type="nucleotide sequence ID" value="NZ_BAAAWZ010000001.1"/>
</dbReference>
<sequence>MAELAVITPTYGPDAELFADLHRSVLEFTGDDTVHHVIVPAAHRSSFARYQGPRCRIWTHPELIPRRYVRLPLNSGGVWINGARPWPPVRGWIMQQAAKIAAATAVDADTVLMADSDVVLVRPVSVKSFTEDGRLSLTRAEGGVKKEMERHVLWHQVSRRLLGLPPAPPPPLPDYVGALLFWDPAIVTAMQNRLSEVAGRHWLEVFTSQLHISEFMLYGVFADEALPEQERPATSPEVCLNNYERTPMTMEDALAFAERLGPDTIGLMISSHSGTGPEVRRAAIERGRQVAAR</sequence>
<organism evidence="1 2">
    <name type="scientific">Planomonospora venezuelensis</name>
    <dbReference type="NCBI Taxonomy" id="1999"/>
    <lineage>
        <taxon>Bacteria</taxon>
        <taxon>Bacillati</taxon>
        <taxon>Actinomycetota</taxon>
        <taxon>Actinomycetes</taxon>
        <taxon>Streptosporangiales</taxon>
        <taxon>Streptosporangiaceae</taxon>
        <taxon>Planomonospora</taxon>
    </lineage>
</organism>
<dbReference type="Pfam" id="PF20102">
    <property type="entry name" value="DUF6492"/>
    <property type="match status" value="1"/>
</dbReference>
<gene>
    <name evidence="1" type="ORF">FHS22_000505</name>
</gene>
<comment type="caution">
    <text evidence="1">The sequence shown here is derived from an EMBL/GenBank/DDBJ whole genome shotgun (WGS) entry which is preliminary data.</text>
</comment>
<reference evidence="1 2" key="1">
    <citation type="submission" date="2020-08" db="EMBL/GenBank/DDBJ databases">
        <title>Genomic Encyclopedia of Type Strains, Phase III (KMG-III): the genomes of soil and plant-associated and newly described type strains.</title>
        <authorList>
            <person name="Whitman W."/>
        </authorList>
    </citation>
    <scope>NUCLEOTIDE SEQUENCE [LARGE SCALE GENOMIC DNA]</scope>
    <source>
        <strain evidence="1 2">CECT 3303</strain>
    </source>
</reference>
<dbReference type="AlphaFoldDB" id="A0A841CZ50"/>
<accession>A0A841CZ50</accession>
<dbReference type="EMBL" id="JACHJJ010000001">
    <property type="protein sequence ID" value="MBB5961267.1"/>
    <property type="molecule type" value="Genomic_DNA"/>
</dbReference>
<proteinExistence type="predicted"/>
<name>A0A841CZ50_PLAVE</name>
<evidence type="ECO:0000313" key="1">
    <source>
        <dbReference type="EMBL" id="MBB5961267.1"/>
    </source>
</evidence>
<dbReference type="InterPro" id="IPR045499">
    <property type="entry name" value="DUF6492"/>
</dbReference>